<name>A0AAD7IQT1_9AGAR</name>
<feature type="region of interest" description="Disordered" evidence="1">
    <location>
        <begin position="1"/>
        <end position="32"/>
    </location>
</feature>
<dbReference type="EMBL" id="JARJLG010000093">
    <property type="protein sequence ID" value="KAJ7747638.1"/>
    <property type="molecule type" value="Genomic_DNA"/>
</dbReference>
<sequence length="217" mass="23412">MGTNHRKACKHTNLTGSVGTSLESPRKKTSRLGGTERIVEHGDGDALQGLAGPYSEIYKFPTLVFTLAAGRYSIPGNPQPTAARVIPLKTAKISGPAFAGLPFMVVEIVQYYQAGGHSASCSGIAIAAFITAIRITDRHSISSKPCVINDLISGWAHFLGNRRNITIALVQNNGKGMLDGRERNRIANYTKFWNKDISKEDETHVDSYADVVNGPSV</sequence>
<evidence type="ECO:0000313" key="3">
    <source>
        <dbReference type="Proteomes" id="UP001215280"/>
    </source>
</evidence>
<proteinExistence type="predicted"/>
<feature type="compositionally biased region" description="Polar residues" evidence="1">
    <location>
        <begin position="12"/>
        <end position="23"/>
    </location>
</feature>
<comment type="caution">
    <text evidence="2">The sequence shown here is derived from an EMBL/GenBank/DDBJ whole genome shotgun (WGS) entry which is preliminary data.</text>
</comment>
<reference evidence="2" key="1">
    <citation type="submission" date="2023-03" db="EMBL/GenBank/DDBJ databases">
        <title>Massive genome expansion in bonnet fungi (Mycena s.s.) driven by repeated elements and novel gene families across ecological guilds.</title>
        <authorList>
            <consortium name="Lawrence Berkeley National Laboratory"/>
            <person name="Harder C.B."/>
            <person name="Miyauchi S."/>
            <person name="Viragh M."/>
            <person name="Kuo A."/>
            <person name="Thoen E."/>
            <person name="Andreopoulos B."/>
            <person name="Lu D."/>
            <person name="Skrede I."/>
            <person name="Drula E."/>
            <person name="Henrissat B."/>
            <person name="Morin E."/>
            <person name="Kohler A."/>
            <person name="Barry K."/>
            <person name="LaButti K."/>
            <person name="Morin E."/>
            <person name="Salamov A."/>
            <person name="Lipzen A."/>
            <person name="Mereny Z."/>
            <person name="Hegedus B."/>
            <person name="Baldrian P."/>
            <person name="Stursova M."/>
            <person name="Weitz H."/>
            <person name="Taylor A."/>
            <person name="Grigoriev I.V."/>
            <person name="Nagy L.G."/>
            <person name="Martin F."/>
            <person name="Kauserud H."/>
        </authorList>
    </citation>
    <scope>NUCLEOTIDE SEQUENCE</scope>
    <source>
        <strain evidence="2">CBHHK188m</strain>
    </source>
</reference>
<evidence type="ECO:0000256" key="1">
    <source>
        <dbReference type="SAM" id="MobiDB-lite"/>
    </source>
</evidence>
<evidence type="ECO:0000313" key="2">
    <source>
        <dbReference type="EMBL" id="KAJ7747638.1"/>
    </source>
</evidence>
<accession>A0AAD7IQT1</accession>
<gene>
    <name evidence="2" type="ORF">DFH07DRAFT_1036953</name>
</gene>
<organism evidence="2 3">
    <name type="scientific">Mycena maculata</name>
    <dbReference type="NCBI Taxonomy" id="230809"/>
    <lineage>
        <taxon>Eukaryota</taxon>
        <taxon>Fungi</taxon>
        <taxon>Dikarya</taxon>
        <taxon>Basidiomycota</taxon>
        <taxon>Agaricomycotina</taxon>
        <taxon>Agaricomycetes</taxon>
        <taxon>Agaricomycetidae</taxon>
        <taxon>Agaricales</taxon>
        <taxon>Marasmiineae</taxon>
        <taxon>Mycenaceae</taxon>
        <taxon>Mycena</taxon>
    </lineage>
</organism>
<protein>
    <submittedName>
        <fullName evidence="2">Uncharacterized protein</fullName>
    </submittedName>
</protein>
<keyword evidence="3" id="KW-1185">Reference proteome</keyword>
<dbReference type="Proteomes" id="UP001215280">
    <property type="component" value="Unassembled WGS sequence"/>
</dbReference>
<dbReference type="AlphaFoldDB" id="A0AAD7IQT1"/>
<feature type="compositionally biased region" description="Basic residues" evidence="1">
    <location>
        <begin position="1"/>
        <end position="10"/>
    </location>
</feature>